<dbReference type="OrthoDB" id="5333425at2"/>
<gene>
    <name evidence="2" type="ordered locus">Dacet_0950</name>
</gene>
<dbReference type="STRING" id="522772.Dacet_0950"/>
<dbReference type="PaxDb" id="522772-Dacet_0950"/>
<dbReference type="KEGG" id="dap:Dacet_0950"/>
<feature type="transmembrane region" description="Helical" evidence="1">
    <location>
        <begin position="106"/>
        <end position="129"/>
    </location>
</feature>
<reference evidence="2 3" key="1">
    <citation type="journal article" date="2010" name="Stand. Genomic Sci.">
        <title>Complete genome sequence of Denitrovibrio acetiphilus type strain (N2460).</title>
        <authorList>
            <person name="Kiss H."/>
            <person name="Lang E."/>
            <person name="Lapidus A."/>
            <person name="Copeland A."/>
            <person name="Nolan M."/>
            <person name="Glavina Del Rio T."/>
            <person name="Chen F."/>
            <person name="Lucas S."/>
            <person name="Tice H."/>
            <person name="Cheng J.F."/>
            <person name="Han C."/>
            <person name="Goodwin L."/>
            <person name="Pitluck S."/>
            <person name="Liolios K."/>
            <person name="Pati A."/>
            <person name="Ivanova N."/>
            <person name="Mavromatis K."/>
            <person name="Chen A."/>
            <person name="Palaniappan K."/>
            <person name="Land M."/>
            <person name="Hauser L."/>
            <person name="Chang Y.J."/>
            <person name="Jeffries C.D."/>
            <person name="Detter J.C."/>
            <person name="Brettin T."/>
            <person name="Spring S."/>
            <person name="Rohde M."/>
            <person name="Goker M."/>
            <person name="Woyke T."/>
            <person name="Bristow J."/>
            <person name="Eisen J.A."/>
            <person name="Markowitz V."/>
            <person name="Hugenholtz P."/>
            <person name="Kyrpides N.C."/>
            <person name="Klenk H.P."/>
        </authorList>
    </citation>
    <scope>NUCLEOTIDE SEQUENCE [LARGE SCALE GENOMIC DNA]</scope>
    <source>
        <strain evidence="3">DSM 12809 / NBRC 114555 / N2460</strain>
    </source>
</reference>
<evidence type="ECO:0000313" key="3">
    <source>
        <dbReference type="Proteomes" id="UP000002012"/>
    </source>
</evidence>
<dbReference type="InParanoid" id="D4H682"/>
<keyword evidence="1" id="KW-0812">Transmembrane</keyword>
<dbReference type="HOGENOM" id="CLU_071765_1_0_0"/>
<evidence type="ECO:0000313" key="2">
    <source>
        <dbReference type="EMBL" id="ADD67728.1"/>
    </source>
</evidence>
<keyword evidence="1" id="KW-1133">Transmembrane helix</keyword>
<sequence>MNPFKVVLRAELQESMRSRWFIGYTLLFSGFVSMIFIAGVTDSYVLGFTGLTRLLLIFIQGCNIVLPIFILMTAVRVIAGDRDSHILEYMLSFPVSLKDYYWGKLIGRYIVVFLPLVFAMILAVIIGLFSGGVPWGLVVLYTMLLLCNSFAFLGIGFFISVRVRSQEMGVAVSLFLWLFLIALIDVTLIGFMIKSRISPELIFTIALTNPVQVFRVVAISLFDPTLTVIGPAAYFILDRAGRVPFITFGLVYNMLIGLSFAVAGYFSFKKKDLI</sequence>
<dbReference type="Pfam" id="PF12679">
    <property type="entry name" value="ABC2_membrane_2"/>
    <property type="match status" value="1"/>
</dbReference>
<dbReference type="eggNOG" id="COG1277">
    <property type="taxonomic scope" value="Bacteria"/>
</dbReference>
<keyword evidence="1" id="KW-0472">Membrane</keyword>
<feature type="transmembrane region" description="Helical" evidence="1">
    <location>
        <begin position="213"/>
        <end position="237"/>
    </location>
</feature>
<organism evidence="2 3">
    <name type="scientific">Denitrovibrio acetiphilus (strain DSM 12809 / NBRC 114555 / N2460)</name>
    <dbReference type="NCBI Taxonomy" id="522772"/>
    <lineage>
        <taxon>Bacteria</taxon>
        <taxon>Pseudomonadati</taxon>
        <taxon>Deferribacterota</taxon>
        <taxon>Deferribacteres</taxon>
        <taxon>Deferribacterales</taxon>
        <taxon>Geovibrionaceae</taxon>
        <taxon>Denitrovibrio</taxon>
    </lineage>
</organism>
<dbReference type="PANTHER" id="PTHR43471:SF1">
    <property type="entry name" value="ABC TRANSPORTER PERMEASE PROTEIN NOSY-RELATED"/>
    <property type="match status" value="1"/>
</dbReference>
<feature type="transmembrane region" description="Helical" evidence="1">
    <location>
        <begin position="21"/>
        <end position="41"/>
    </location>
</feature>
<feature type="transmembrane region" description="Helical" evidence="1">
    <location>
        <begin position="249"/>
        <end position="268"/>
    </location>
</feature>
<dbReference type="EMBL" id="CP001968">
    <property type="protein sequence ID" value="ADD67728.1"/>
    <property type="molecule type" value="Genomic_DNA"/>
</dbReference>
<dbReference type="AlphaFoldDB" id="D4H682"/>
<protein>
    <submittedName>
        <fullName evidence="2">ABC transporter, permease</fullName>
    </submittedName>
</protein>
<feature type="transmembrane region" description="Helical" evidence="1">
    <location>
        <begin position="135"/>
        <end position="159"/>
    </location>
</feature>
<feature type="transmembrane region" description="Helical" evidence="1">
    <location>
        <begin position="53"/>
        <end position="79"/>
    </location>
</feature>
<dbReference type="GO" id="GO:0005886">
    <property type="term" value="C:plasma membrane"/>
    <property type="evidence" value="ECO:0007669"/>
    <property type="project" value="UniProtKB-SubCell"/>
</dbReference>
<dbReference type="RefSeq" id="WP_013010259.1">
    <property type="nucleotide sequence ID" value="NC_013943.1"/>
</dbReference>
<dbReference type="PANTHER" id="PTHR43471">
    <property type="entry name" value="ABC TRANSPORTER PERMEASE"/>
    <property type="match status" value="1"/>
</dbReference>
<name>D4H682_DENA2</name>
<dbReference type="GO" id="GO:0140359">
    <property type="term" value="F:ABC-type transporter activity"/>
    <property type="evidence" value="ECO:0007669"/>
    <property type="project" value="InterPro"/>
</dbReference>
<evidence type="ECO:0000256" key="1">
    <source>
        <dbReference type="SAM" id="Phobius"/>
    </source>
</evidence>
<feature type="transmembrane region" description="Helical" evidence="1">
    <location>
        <begin position="171"/>
        <end position="193"/>
    </location>
</feature>
<accession>D4H682</accession>
<proteinExistence type="predicted"/>
<keyword evidence="3" id="KW-1185">Reference proteome</keyword>
<dbReference type="Proteomes" id="UP000002012">
    <property type="component" value="Chromosome"/>
</dbReference>